<protein>
    <submittedName>
        <fullName evidence="2">Uncharacterized protein</fullName>
    </submittedName>
</protein>
<feature type="transmembrane region" description="Helical" evidence="1">
    <location>
        <begin position="5"/>
        <end position="24"/>
    </location>
</feature>
<evidence type="ECO:0000313" key="3">
    <source>
        <dbReference type="Proteomes" id="UP000011782"/>
    </source>
</evidence>
<feature type="transmembrane region" description="Helical" evidence="1">
    <location>
        <begin position="116"/>
        <end position="139"/>
    </location>
</feature>
<evidence type="ECO:0000256" key="1">
    <source>
        <dbReference type="SAM" id="Phobius"/>
    </source>
</evidence>
<comment type="caution">
    <text evidence="2">The sequence shown here is derived from an EMBL/GenBank/DDBJ whole genome shotgun (WGS) entry which is preliminary data.</text>
</comment>
<evidence type="ECO:0000313" key="2">
    <source>
        <dbReference type="EMBL" id="EMG31358.1"/>
    </source>
</evidence>
<dbReference type="EMBL" id="AOTD01000039">
    <property type="protein sequence ID" value="EMG31358.1"/>
    <property type="molecule type" value="Genomic_DNA"/>
</dbReference>
<dbReference type="Proteomes" id="UP000011782">
    <property type="component" value="Unassembled WGS sequence"/>
</dbReference>
<gene>
    <name evidence="2" type="ORF">H740_01702</name>
</gene>
<dbReference type="AlphaFoldDB" id="M3JDE8"/>
<feature type="transmembrane region" description="Helical" evidence="1">
    <location>
        <begin position="69"/>
        <end position="86"/>
    </location>
</feature>
<feature type="transmembrane region" description="Helical" evidence="1">
    <location>
        <begin position="36"/>
        <end position="57"/>
    </location>
</feature>
<feature type="non-terminal residue" evidence="2">
    <location>
        <position position="140"/>
    </location>
</feature>
<keyword evidence="1" id="KW-1133">Transmembrane helix</keyword>
<proteinExistence type="predicted"/>
<accession>M3JDE8</accession>
<sequence>MKLIFYRYLMYSFLAIEVLMLPAFVDKELYSIFEYYKFIIFSSPFFMLGVSSGFLYCNYSLKSNYFNELVIFGTIYALMVVVPIAWVYFDNILFVVLCFLMVLSVFVEQKLQIQKMFVLALGLKPLISIFLVISVAIFYF</sequence>
<dbReference type="RefSeq" id="WP_004322199.1">
    <property type="nucleotide sequence ID" value="NZ_AOTD01000039.1"/>
</dbReference>
<reference evidence="2 3" key="1">
    <citation type="submission" date="2013-02" db="EMBL/GenBank/DDBJ databases">
        <title>Co-occurrence of anaerobic bacteria in colorectal carcinomas.</title>
        <authorList>
            <person name="Holt R.A."/>
            <person name="Warren R.L."/>
            <person name="Allen-Vercoe E."/>
            <person name="Pleasance S."/>
            <person name="Freeman D.J."/>
            <person name="Watson P."/>
            <person name="Moore R."/>
            <person name="Cochrane K."/>
        </authorList>
    </citation>
    <scope>NUCLEOTIDE SEQUENCE [LARGE SCALE GENOMIC DNA]</scope>
    <source>
        <strain evidence="2 3">CC57C</strain>
    </source>
</reference>
<keyword evidence="1" id="KW-0472">Membrane</keyword>
<keyword evidence="1" id="KW-0812">Transmembrane</keyword>
<feature type="transmembrane region" description="Helical" evidence="1">
    <location>
        <begin position="92"/>
        <end position="109"/>
    </location>
</feature>
<name>M3JDE8_9BACT</name>
<organism evidence="2 3">
    <name type="scientific">Campylobacter showae CC57C</name>
    <dbReference type="NCBI Taxonomy" id="1073353"/>
    <lineage>
        <taxon>Bacteria</taxon>
        <taxon>Pseudomonadati</taxon>
        <taxon>Campylobacterota</taxon>
        <taxon>Epsilonproteobacteria</taxon>
        <taxon>Campylobacterales</taxon>
        <taxon>Campylobacteraceae</taxon>
        <taxon>Campylobacter</taxon>
    </lineage>
</organism>
<dbReference type="STRING" id="1073353.H740_01702"/>
<dbReference type="OrthoDB" id="6289737at2"/>